<gene>
    <name evidence="6" type="ORF">JI744_12970</name>
</gene>
<evidence type="ECO:0000256" key="2">
    <source>
        <dbReference type="ARBA" id="ARBA00022747"/>
    </source>
</evidence>
<dbReference type="AlphaFoldDB" id="A0A8J7MU24"/>
<protein>
    <submittedName>
        <fullName evidence="6">Restriction endonuclease subunit S</fullName>
    </submittedName>
</protein>
<comment type="caution">
    <text evidence="6">The sequence shown here is derived from an EMBL/GenBank/DDBJ whole genome shotgun (WGS) entry which is preliminary data.</text>
</comment>
<reference evidence="6" key="1">
    <citation type="submission" date="2021-01" db="EMBL/GenBank/DDBJ databases">
        <title>Genome seq and assembly of Tabrizicola sp. KVB23.</title>
        <authorList>
            <person name="Chhetri G."/>
        </authorList>
    </citation>
    <scope>NUCLEOTIDE SEQUENCE</scope>
    <source>
        <strain evidence="6">KVB23</strain>
    </source>
</reference>
<dbReference type="PANTHER" id="PTHR30408:SF12">
    <property type="entry name" value="TYPE I RESTRICTION ENZYME MJAVIII SPECIFICITY SUBUNIT"/>
    <property type="match status" value="1"/>
</dbReference>
<dbReference type="PANTHER" id="PTHR30408">
    <property type="entry name" value="TYPE-1 RESTRICTION ENZYME ECOKI SPECIFICITY PROTEIN"/>
    <property type="match status" value="1"/>
</dbReference>
<keyword evidence="6" id="KW-0255">Endonuclease</keyword>
<keyword evidence="7" id="KW-1185">Reference proteome</keyword>
<dbReference type="Proteomes" id="UP000619033">
    <property type="component" value="Unassembled WGS sequence"/>
</dbReference>
<dbReference type="EMBL" id="JAESVP010000006">
    <property type="protein sequence ID" value="MBL4929020.1"/>
    <property type="molecule type" value="Genomic_DNA"/>
</dbReference>
<dbReference type="Gene3D" id="3.90.220.20">
    <property type="entry name" value="DNA methylase specificity domains"/>
    <property type="match status" value="2"/>
</dbReference>
<proteinExistence type="inferred from homology"/>
<keyword evidence="6" id="KW-0540">Nuclease</keyword>
<evidence type="ECO:0000313" key="6">
    <source>
        <dbReference type="EMBL" id="MBL4929020.1"/>
    </source>
</evidence>
<keyword evidence="6" id="KW-0378">Hydrolase</keyword>
<keyword evidence="2" id="KW-0680">Restriction system</keyword>
<dbReference type="InterPro" id="IPR052021">
    <property type="entry name" value="Type-I_RS_S_subunit"/>
</dbReference>
<dbReference type="GO" id="GO:0004519">
    <property type="term" value="F:endonuclease activity"/>
    <property type="evidence" value="ECO:0007669"/>
    <property type="project" value="UniProtKB-KW"/>
</dbReference>
<feature type="coiled-coil region" evidence="4">
    <location>
        <begin position="181"/>
        <end position="212"/>
    </location>
</feature>
<evidence type="ECO:0000259" key="5">
    <source>
        <dbReference type="Pfam" id="PF01420"/>
    </source>
</evidence>
<evidence type="ECO:0000256" key="3">
    <source>
        <dbReference type="ARBA" id="ARBA00023125"/>
    </source>
</evidence>
<feature type="domain" description="Type I restriction modification DNA specificity" evidence="5">
    <location>
        <begin position="236"/>
        <end position="396"/>
    </location>
</feature>
<dbReference type="Pfam" id="PF01420">
    <property type="entry name" value="Methylase_S"/>
    <property type="match status" value="2"/>
</dbReference>
<evidence type="ECO:0000256" key="4">
    <source>
        <dbReference type="SAM" id="Coils"/>
    </source>
</evidence>
<evidence type="ECO:0000313" key="7">
    <source>
        <dbReference type="Proteomes" id="UP000619033"/>
    </source>
</evidence>
<dbReference type="RefSeq" id="WP_202661562.1">
    <property type="nucleotide sequence ID" value="NZ_JAESVP010000006.1"/>
</dbReference>
<organism evidence="6 7">
    <name type="scientific">Fuscibacter oryzae</name>
    <dbReference type="NCBI Taxonomy" id="2803939"/>
    <lineage>
        <taxon>Bacteria</taxon>
        <taxon>Pseudomonadati</taxon>
        <taxon>Pseudomonadota</taxon>
        <taxon>Alphaproteobacteria</taxon>
        <taxon>Rhodobacterales</taxon>
        <taxon>Paracoccaceae</taxon>
        <taxon>Fuscibacter</taxon>
    </lineage>
</organism>
<dbReference type="InterPro" id="IPR044946">
    <property type="entry name" value="Restrct_endonuc_typeI_TRD_sf"/>
</dbReference>
<keyword evidence="3" id="KW-0238">DNA-binding</keyword>
<dbReference type="Gene3D" id="1.10.287.1120">
    <property type="entry name" value="Bipartite methylase S protein"/>
    <property type="match status" value="1"/>
</dbReference>
<dbReference type="GO" id="GO:0009307">
    <property type="term" value="P:DNA restriction-modification system"/>
    <property type="evidence" value="ECO:0007669"/>
    <property type="project" value="UniProtKB-KW"/>
</dbReference>
<name>A0A8J7MU24_9RHOB</name>
<dbReference type="InterPro" id="IPR000055">
    <property type="entry name" value="Restrct_endonuc_typeI_TRD"/>
</dbReference>
<feature type="domain" description="Type I restriction modification DNA specificity" evidence="5">
    <location>
        <begin position="73"/>
        <end position="196"/>
    </location>
</feature>
<evidence type="ECO:0000256" key="1">
    <source>
        <dbReference type="ARBA" id="ARBA00010923"/>
    </source>
</evidence>
<dbReference type="GO" id="GO:0003677">
    <property type="term" value="F:DNA binding"/>
    <property type="evidence" value="ECO:0007669"/>
    <property type="project" value="UniProtKB-KW"/>
</dbReference>
<sequence>MTTVPDKVKQAYGQLPQGWKLEKLKFYASVRNSNVDKTLADDETPVRLCNYTDVYYNDRITPDLDFMQGSATEAEIEKFQLKKGQVIITKDSEGWDDIGIPALVTEDMPEVLCGYHLSVLEPGQELDGGFLAWLCRSEPLNDQFKLGANGVTRYGLGQYPMKNAFVALPPLETQRRITRFLDEKTARIDGLIEKKRALLDRLAEKRQALITRAVTKGLNPDAPMKDSGIGWLGEIPENWEVLPVKRIAKLESGHTPDRKIDAYWENCEIPWVSLNDTSVLRASDYISETTFKINELGLANSSARMLPARAVVFTRDATIGESAITTRPMAVSQHIIAWLCDESRIIPEFLLLAIYGMRGELMRLTNGSTIGTIGLADVKGIRVAVPPIVEQTRIIEEAFRQKGDVDIVSGEVERSIRGLNEYRAAIIAAAVTGKITEFQ</sequence>
<accession>A0A8J7MU24</accession>
<comment type="similarity">
    <text evidence="1">Belongs to the type-I restriction system S methylase family.</text>
</comment>
<dbReference type="SUPFAM" id="SSF116734">
    <property type="entry name" value="DNA methylase specificity domain"/>
    <property type="match status" value="2"/>
</dbReference>
<keyword evidence="4" id="KW-0175">Coiled coil</keyword>